<comment type="caution">
    <text evidence="4">The sequence shown here is derived from an EMBL/GenBank/DDBJ whole genome shotgun (WGS) entry which is preliminary data.</text>
</comment>
<proteinExistence type="predicted"/>
<keyword evidence="3" id="KW-0732">Signal</keyword>
<dbReference type="PROSITE" id="PS50005">
    <property type="entry name" value="TPR"/>
    <property type="match status" value="1"/>
</dbReference>
<evidence type="ECO:0000256" key="1">
    <source>
        <dbReference type="PROSITE-ProRule" id="PRU00339"/>
    </source>
</evidence>
<reference evidence="4 5" key="1">
    <citation type="submission" date="2015-07" db="EMBL/GenBank/DDBJ databases">
        <title>The draft genome sequence of Leadbetterella sp. JN14-9.</title>
        <authorList>
            <person name="Liu Y."/>
            <person name="Du J."/>
            <person name="Shao Z."/>
        </authorList>
    </citation>
    <scope>NUCLEOTIDE SEQUENCE [LARGE SCALE GENOMIC DNA]</scope>
    <source>
        <strain evidence="4 5">JN14-9</strain>
    </source>
</reference>
<dbReference type="Proteomes" id="UP000050454">
    <property type="component" value="Unassembled WGS sequence"/>
</dbReference>
<evidence type="ECO:0000256" key="3">
    <source>
        <dbReference type="SAM" id="SignalP"/>
    </source>
</evidence>
<feature type="signal peptide" evidence="3">
    <location>
        <begin position="1"/>
        <end position="15"/>
    </location>
</feature>
<accession>A0A0P7BQG1</accession>
<feature type="chain" id="PRO_5012836670" description="Tetratricopeptide repeat protein" evidence="3">
    <location>
        <begin position="16"/>
        <end position="717"/>
    </location>
</feature>
<dbReference type="SUPFAM" id="SSF81901">
    <property type="entry name" value="HCP-like"/>
    <property type="match status" value="1"/>
</dbReference>
<dbReference type="OrthoDB" id="1522549at2"/>
<keyword evidence="1" id="KW-0802">TPR repeat</keyword>
<evidence type="ECO:0008006" key="6">
    <source>
        <dbReference type="Google" id="ProtNLM"/>
    </source>
</evidence>
<dbReference type="EMBL" id="LGTQ01000005">
    <property type="protein sequence ID" value="KPM49413.1"/>
    <property type="molecule type" value="Genomic_DNA"/>
</dbReference>
<dbReference type="SMART" id="SM00028">
    <property type="entry name" value="TPR"/>
    <property type="match status" value="5"/>
</dbReference>
<organism evidence="4 5">
    <name type="scientific">Jiulongibacter sediminis</name>
    <dbReference type="NCBI Taxonomy" id="1605367"/>
    <lineage>
        <taxon>Bacteria</taxon>
        <taxon>Pseudomonadati</taxon>
        <taxon>Bacteroidota</taxon>
        <taxon>Cytophagia</taxon>
        <taxon>Cytophagales</taxon>
        <taxon>Leadbetterellaceae</taxon>
        <taxon>Jiulongibacter</taxon>
    </lineage>
</organism>
<dbReference type="Gene3D" id="1.25.40.10">
    <property type="entry name" value="Tetratricopeptide repeat domain"/>
    <property type="match status" value="4"/>
</dbReference>
<feature type="repeat" description="TPR" evidence="1">
    <location>
        <begin position="287"/>
        <end position="320"/>
    </location>
</feature>
<name>A0A0P7BQG1_9BACT</name>
<sequence>MFNKLLLLFSAFAVASCSQFSNSPTSKAWHNMNAKFNATIDARDYYDYAIHKIDSVQIEDYSNILPILPRIDSNQTVISKPELDEVIRLTSLVAERHSNSKHLDKAYLLLGKARLYKQDFINAIEVFKYLNSNHKREEYQHAALIWLMRAYMENKDMNKADAVAQELAKLNLSTRNKADFYQIKASFHQKKGEEALAVVFLEEALKNMKKSTKKARGHFIAGQLYDKLGRGSQARENWKKVVKNKPTYELEFNSGIELLMLSSDLGANANLNFAKMLEDRKNSDLKDKIYFKMGEVKAEKGRYKEAIEDYTQSVRLATDKNQRANAYLKIAEIYYSPLSDYENAAKYYDSTLQNMSPVMPNFEKVEDKARSLEQFVRYQKILATEDSLQQLAAMNPLALEEKIENMIRAEEAKEKRLSEEAAALREAEERRAVSGNSGSSNPNAWFFYDQVRLTKARSAFIREWGNRPLEDDWRRKDKEVGSISFKVEKGIVGVDDVEEDQEELKKKEEARKLAEFESKKQAMLGKIPTSQQQLAISKRRQEEAYYQLGKIYRLQFEEEDNARKTFVTLLEKYPDTQYEQEVLYFLALMDVNSKQNIWKSRLIDKYPMSSYARQLKRGEVEVNADTESNAAKAYEDLFKDYREGNYQVALKKAEKALYDYTGTSIEDKIAMMRIMMLAKNGQNNAYRIALMDFMRSYPSSNLKPRVSDMLTALTKQK</sequence>
<dbReference type="PROSITE" id="PS51257">
    <property type="entry name" value="PROKAR_LIPOPROTEIN"/>
    <property type="match status" value="1"/>
</dbReference>
<feature type="coiled-coil region" evidence="2">
    <location>
        <begin position="400"/>
        <end position="430"/>
    </location>
</feature>
<dbReference type="Pfam" id="PF13181">
    <property type="entry name" value="TPR_8"/>
    <property type="match status" value="1"/>
</dbReference>
<dbReference type="InterPro" id="IPR019734">
    <property type="entry name" value="TPR_rpt"/>
</dbReference>
<dbReference type="RefSeq" id="WP_055143604.1">
    <property type="nucleotide sequence ID" value="NZ_JXSZ01000005.1"/>
</dbReference>
<dbReference type="STRING" id="1605367.AFM12_02005"/>
<evidence type="ECO:0000313" key="4">
    <source>
        <dbReference type="EMBL" id="KPM49413.1"/>
    </source>
</evidence>
<keyword evidence="2" id="KW-0175">Coiled coil</keyword>
<dbReference type="InterPro" id="IPR011990">
    <property type="entry name" value="TPR-like_helical_dom_sf"/>
</dbReference>
<keyword evidence="5" id="KW-1185">Reference proteome</keyword>
<evidence type="ECO:0000256" key="2">
    <source>
        <dbReference type="SAM" id="Coils"/>
    </source>
</evidence>
<gene>
    <name evidence="4" type="ORF">AFM12_02005</name>
</gene>
<protein>
    <recommendedName>
        <fullName evidence="6">Tetratricopeptide repeat protein</fullName>
    </recommendedName>
</protein>
<dbReference type="Pfam" id="PF13174">
    <property type="entry name" value="TPR_6"/>
    <property type="match status" value="2"/>
</dbReference>
<evidence type="ECO:0000313" key="5">
    <source>
        <dbReference type="Proteomes" id="UP000050454"/>
    </source>
</evidence>
<dbReference type="AlphaFoldDB" id="A0A0P7BQG1"/>
<dbReference type="SUPFAM" id="SSF48452">
    <property type="entry name" value="TPR-like"/>
    <property type="match status" value="1"/>
</dbReference>